<evidence type="ECO:0000313" key="2">
    <source>
        <dbReference type="Proteomes" id="UP001234989"/>
    </source>
</evidence>
<organism evidence="1 2">
    <name type="scientific">Solanum verrucosum</name>
    <dbReference type="NCBI Taxonomy" id="315347"/>
    <lineage>
        <taxon>Eukaryota</taxon>
        <taxon>Viridiplantae</taxon>
        <taxon>Streptophyta</taxon>
        <taxon>Embryophyta</taxon>
        <taxon>Tracheophyta</taxon>
        <taxon>Spermatophyta</taxon>
        <taxon>Magnoliopsida</taxon>
        <taxon>eudicotyledons</taxon>
        <taxon>Gunneridae</taxon>
        <taxon>Pentapetalae</taxon>
        <taxon>asterids</taxon>
        <taxon>lamiids</taxon>
        <taxon>Solanales</taxon>
        <taxon>Solanaceae</taxon>
        <taxon>Solanoideae</taxon>
        <taxon>Solaneae</taxon>
        <taxon>Solanum</taxon>
    </lineage>
</organism>
<evidence type="ECO:0000313" key="1">
    <source>
        <dbReference type="EMBL" id="WMV07517.1"/>
    </source>
</evidence>
<reference evidence="1" key="1">
    <citation type="submission" date="2023-08" db="EMBL/GenBank/DDBJ databases">
        <title>A de novo genome assembly of Solanum verrucosum Schlechtendal, a Mexican diploid species geographically isolated from the other diploid A-genome species in potato relatives.</title>
        <authorList>
            <person name="Hosaka K."/>
        </authorList>
    </citation>
    <scope>NUCLEOTIDE SEQUENCE</scope>
    <source>
        <tissue evidence="1">Young leaves</tissue>
    </source>
</reference>
<name>A0AAF0PNA6_SOLVR</name>
<proteinExistence type="predicted"/>
<dbReference type="EMBL" id="CP133612">
    <property type="protein sequence ID" value="WMV07517.1"/>
    <property type="molecule type" value="Genomic_DNA"/>
</dbReference>
<accession>A0AAF0PNA6</accession>
<protein>
    <submittedName>
        <fullName evidence="1">Uncharacterized protein</fullName>
    </submittedName>
</protein>
<dbReference type="Proteomes" id="UP001234989">
    <property type="component" value="Chromosome 1"/>
</dbReference>
<sequence>NENIDRLIFVLIVLTRLGCDSKNGIKVSPLTIFYDGKIAIFAENILKFVERDTISSKKQFSVETISGG</sequence>
<gene>
    <name evidence="1" type="ORF">MTR67_000902</name>
</gene>
<feature type="non-terminal residue" evidence="1">
    <location>
        <position position="1"/>
    </location>
</feature>
<dbReference type="AlphaFoldDB" id="A0AAF0PNA6"/>
<keyword evidence="2" id="KW-1185">Reference proteome</keyword>